<proteinExistence type="predicted"/>
<gene>
    <name evidence="1" type="ORF">UFOVP462_8</name>
</gene>
<dbReference type="Pfam" id="PF05521">
    <property type="entry name" value="Phage_HCP"/>
    <property type="match status" value="1"/>
</dbReference>
<dbReference type="Gene3D" id="2.40.10.270">
    <property type="entry name" value="Bacteriophage SPP1 head-tail adaptor protein"/>
    <property type="match status" value="1"/>
</dbReference>
<organism evidence="1">
    <name type="scientific">uncultured Caudovirales phage</name>
    <dbReference type="NCBI Taxonomy" id="2100421"/>
    <lineage>
        <taxon>Viruses</taxon>
        <taxon>Duplodnaviria</taxon>
        <taxon>Heunggongvirae</taxon>
        <taxon>Uroviricota</taxon>
        <taxon>Caudoviricetes</taxon>
        <taxon>Peduoviridae</taxon>
        <taxon>Maltschvirus</taxon>
        <taxon>Maltschvirus maltsch</taxon>
    </lineage>
</organism>
<sequence length="193" mass="22121">MYKLNRRVTINRYTTSLNEFGGLVSVLTGSWSKWAEVNDRDGSTAKSYDQNQWTYDQNFVLRYERERPTRSNDVIEYESQFYKINSIQIRKEGAKSFEYIKATKLDESINSDAPMDTGNIKVYNYIADGGEYQFTYNGLVGKNVFGAFKDGIQYLVITSGSPVGKEVLYNSATGEFTWGAYFEANEVATILYY</sequence>
<reference evidence="1" key="1">
    <citation type="submission" date="2020-04" db="EMBL/GenBank/DDBJ databases">
        <authorList>
            <person name="Chiriac C."/>
            <person name="Salcher M."/>
            <person name="Ghai R."/>
            <person name="Kavagutti S V."/>
        </authorList>
    </citation>
    <scope>NUCLEOTIDE SEQUENCE</scope>
</reference>
<dbReference type="InterPro" id="IPR038666">
    <property type="entry name" value="SSP1_head-tail_sf"/>
</dbReference>
<accession>A0A6J5MAB9</accession>
<protein>
    <submittedName>
        <fullName evidence="1">Bacteriophage SPP1, head-tail adaptor</fullName>
    </submittedName>
</protein>
<dbReference type="EMBL" id="LR796431">
    <property type="protein sequence ID" value="CAB4143975.1"/>
    <property type="molecule type" value="Genomic_DNA"/>
</dbReference>
<dbReference type="InterPro" id="IPR008767">
    <property type="entry name" value="Phage_SPP1_head-tail_adaptor"/>
</dbReference>
<evidence type="ECO:0000313" key="1">
    <source>
        <dbReference type="EMBL" id="CAB4143975.1"/>
    </source>
</evidence>
<dbReference type="NCBIfam" id="TIGR01563">
    <property type="entry name" value="gp16_SPP1"/>
    <property type="match status" value="1"/>
</dbReference>
<name>A0A6J5MAB9_9CAUD</name>